<feature type="transmembrane region" description="Helical" evidence="24">
    <location>
        <begin position="332"/>
        <end position="352"/>
    </location>
</feature>
<dbReference type="RefSeq" id="WP_129725504.1">
    <property type="nucleotide sequence ID" value="NZ_LR215036.1"/>
</dbReference>
<evidence type="ECO:0000256" key="3">
    <source>
        <dbReference type="ARBA" id="ARBA00005119"/>
    </source>
</evidence>
<evidence type="ECO:0000256" key="8">
    <source>
        <dbReference type="ARBA" id="ARBA00022475"/>
    </source>
</evidence>
<evidence type="ECO:0000256" key="13">
    <source>
        <dbReference type="ARBA" id="ARBA00022989"/>
    </source>
</evidence>
<dbReference type="Proteomes" id="UP000290985">
    <property type="component" value="Chromosome"/>
</dbReference>
<comment type="subcellular location">
    <subcellularLocation>
        <location evidence="2">Cell membrane</location>
        <topology evidence="2">Multi-pass membrane protein</topology>
    </subcellularLocation>
</comment>
<feature type="transmembrane region" description="Helical" evidence="24">
    <location>
        <begin position="235"/>
        <end position="259"/>
    </location>
</feature>
<evidence type="ECO:0000256" key="20">
    <source>
        <dbReference type="ARBA" id="ARBA00032253"/>
    </source>
</evidence>
<evidence type="ECO:0000256" key="17">
    <source>
        <dbReference type="ARBA" id="ARBA00023264"/>
    </source>
</evidence>
<dbReference type="EMBL" id="LR215036">
    <property type="protein sequence ID" value="VEU74697.1"/>
    <property type="molecule type" value="Genomic_DNA"/>
</dbReference>
<evidence type="ECO:0000256" key="10">
    <source>
        <dbReference type="ARBA" id="ARBA00022679"/>
    </source>
</evidence>
<dbReference type="EC" id="2.7.7.41" evidence="6"/>
<keyword evidence="12 25" id="KW-0548">Nucleotidyltransferase</keyword>
<evidence type="ECO:0000256" key="23">
    <source>
        <dbReference type="ARBA" id="ARBA00033406"/>
    </source>
</evidence>
<evidence type="ECO:0000256" key="21">
    <source>
        <dbReference type="ARBA" id="ARBA00032396"/>
    </source>
</evidence>
<evidence type="ECO:0000256" key="16">
    <source>
        <dbReference type="ARBA" id="ARBA00023209"/>
    </source>
</evidence>
<dbReference type="Pfam" id="PF01148">
    <property type="entry name" value="CTP_transf_1"/>
    <property type="match status" value="1"/>
</dbReference>
<keyword evidence="15 24" id="KW-0472">Membrane</keyword>
<keyword evidence="9" id="KW-0444">Lipid biosynthesis</keyword>
<evidence type="ECO:0000256" key="14">
    <source>
        <dbReference type="ARBA" id="ARBA00023098"/>
    </source>
</evidence>
<dbReference type="OrthoDB" id="9799199at2"/>
<comment type="pathway">
    <text evidence="3">Phospholipid metabolism; CDP-diacylglycerol biosynthesis; CDP-diacylglycerol from sn-glycerol 3-phosphate: step 3/3.</text>
</comment>
<evidence type="ECO:0000256" key="5">
    <source>
        <dbReference type="ARBA" id="ARBA00010185"/>
    </source>
</evidence>
<gene>
    <name evidence="25" type="primary">cdsA</name>
    <name evidence="25" type="ORF">NCTC10181_00556</name>
</gene>
<sequence length="353" mass="40522">MNLLKIKTQNALFKQRILPAIFLSIGLIVIFIIFRLSFYTFSNFNWGNSSNIGHIFLRISSLILYGVFGFWAFYELSFAFTKNKNHAIILSLFQQISLILGINYLKFIFGITVIEDDFKLVSFLFNIVYNEWIFYVILVMNALIFALIRLITIKDINYVSLFLRTLVYLLVSFLIASFFRVFVFLMSTHSGLSYIIILSAGAIASDIGAFFVGIKLGNKYFKNKLAPTISPKKTWEGFIGGFICSFLVVFTLIISLNFIDLSSQKSDKNYFNILFTAVQKPENSVYLSRTSLVLFTLFIPIISTIGDLSFSMIKRWNEIKDFSKILRGHGGILDRIDSIIFVFIFFSLITIVF</sequence>
<evidence type="ECO:0000256" key="24">
    <source>
        <dbReference type="SAM" id="Phobius"/>
    </source>
</evidence>
<evidence type="ECO:0000256" key="18">
    <source>
        <dbReference type="ARBA" id="ARBA00029893"/>
    </source>
</evidence>
<feature type="transmembrane region" description="Helical" evidence="24">
    <location>
        <begin position="192"/>
        <end position="214"/>
    </location>
</feature>
<comment type="pathway">
    <text evidence="4">Lipid metabolism.</text>
</comment>
<accession>A0A449B266</accession>
<dbReference type="PANTHER" id="PTHR46382:SF1">
    <property type="entry name" value="PHOSPHATIDATE CYTIDYLYLTRANSFERASE"/>
    <property type="match status" value="1"/>
</dbReference>
<keyword evidence="11 24" id="KW-0812">Transmembrane</keyword>
<evidence type="ECO:0000256" key="6">
    <source>
        <dbReference type="ARBA" id="ARBA00012487"/>
    </source>
</evidence>
<evidence type="ECO:0000256" key="1">
    <source>
        <dbReference type="ARBA" id="ARBA00001698"/>
    </source>
</evidence>
<evidence type="ECO:0000256" key="12">
    <source>
        <dbReference type="ARBA" id="ARBA00022695"/>
    </source>
</evidence>
<keyword evidence="13 24" id="KW-1133">Transmembrane helix</keyword>
<keyword evidence="14" id="KW-0443">Lipid metabolism</keyword>
<reference evidence="25 26" key="1">
    <citation type="submission" date="2019-01" db="EMBL/GenBank/DDBJ databases">
        <authorList>
            <consortium name="Pathogen Informatics"/>
        </authorList>
    </citation>
    <scope>NUCLEOTIDE SEQUENCE [LARGE SCALE GENOMIC DNA]</scope>
    <source>
        <strain evidence="25 26">NCTC10181</strain>
    </source>
</reference>
<evidence type="ECO:0000313" key="26">
    <source>
        <dbReference type="Proteomes" id="UP000290985"/>
    </source>
</evidence>
<evidence type="ECO:0000256" key="11">
    <source>
        <dbReference type="ARBA" id="ARBA00022692"/>
    </source>
</evidence>
<feature type="transmembrane region" description="Helical" evidence="24">
    <location>
        <begin position="86"/>
        <end position="112"/>
    </location>
</feature>
<keyword evidence="26" id="KW-1185">Reference proteome</keyword>
<feature type="transmembrane region" description="Helical" evidence="24">
    <location>
        <begin position="165"/>
        <end position="186"/>
    </location>
</feature>
<proteinExistence type="inferred from homology"/>
<evidence type="ECO:0000313" key="25">
    <source>
        <dbReference type="EMBL" id="VEU74697.1"/>
    </source>
</evidence>
<evidence type="ECO:0000256" key="4">
    <source>
        <dbReference type="ARBA" id="ARBA00005189"/>
    </source>
</evidence>
<feature type="transmembrane region" description="Helical" evidence="24">
    <location>
        <begin position="20"/>
        <end position="40"/>
    </location>
</feature>
<feature type="transmembrane region" description="Helical" evidence="24">
    <location>
        <begin position="292"/>
        <end position="311"/>
    </location>
</feature>
<comment type="similarity">
    <text evidence="5">Belongs to the CDS family.</text>
</comment>
<feature type="transmembrane region" description="Helical" evidence="24">
    <location>
        <begin position="52"/>
        <end position="74"/>
    </location>
</feature>
<evidence type="ECO:0000256" key="7">
    <source>
        <dbReference type="ARBA" id="ARBA00019373"/>
    </source>
</evidence>
<comment type="catalytic activity">
    <reaction evidence="1">
        <text>a 1,2-diacyl-sn-glycero-3-phosphate + CTP + H(+) = a CDP-1,2-diacyl-sn-glycerol + diphosphate</text>
        <dbReference type="Rhea" id="RHEA:16229"/>
        <dbReference type="ChEBI" id="CHEBI:15378"/>
        <dbReference type="ChEBI" id="CHEBI:33019"/>
        <dbReference type="ChEBI" id="CHEBI:37563"/>
        <dbReference type="ChEBI" id="CHEBI:58332"/>
        <dbReference type="ChEBI" id="CHEBI:58608"/>
        <dbReference type="EC" id="2.7.7.41"/>
    </reaction>
</comment>
<dbReference type="PANTHER" id="PTHR46382">
    <property type="entry name" value="PHOSPHATIDATE CYTIDYLYLTRANSFERASE"/>
    <property type="match status" value="1"/>
</dbReference>
<keyword evidence="16" id="KW-0594">Phospholipid biosynthesis</keyword>
<evidence type="ECO:0000256" key="15">
    <source>
        <dbReference type="ARBA" id="ARBA00023136"/>
    </source>
</evidence>
<keyword evidence="10 25" id="KW-0808">Transferase</keyword>
<keyword evidence="8" id="KW-1003">Cell membrane</keyword>
<evidence type="ECO:0000256" key="22">
    <source>
        <dbReference type="ARBA" id="ARBA00032743"/>
    </source>
</evidence>
<dbReference type="GO" id="GO:0005886">
    <property type="term" value="C:plasma membrane"/>
    <property type="evidence" value="ECO:0007669"/>
    <property type="project" value="UniProtKB-SubCell"/>
</dbReference>
<protein>
    <recommendedName>
        <fullName evidence="7">Phosphatidate cytidylyltransferase</fullName>
        <ecNumber evidence="6">2.7.7.41</ecNumber>
    </recommendedName>
    <alternativeName>
        <fullName evidence="20">CDP-DAG synthase</fullName>
    </alternativeName>
    <alternativeName>
        <fullName evidence="22">CDP-DG synthase</fullName>
    </alternativeName>
    <alternativeName>
        <fullName evidence="18">CDP-diacylglycerol synthase</fullName>
    </alternativeName>
    <alternativeName>
        <fullName evidence="21">CDP-diglyceride pyrophosphorylase</fullName>
    </alternativeName>
    <alternativeName>
        <fullName evidence="23">CDP-diglyceride synthase</fullName>
    </alternativeName>
    <alternativeName>
        <fullName evidence="19">CTP:phosphatidate cytidylyltransferase</fullName>
    </alternativeName>
</protein>
<evidence type="ECO:0000256" key="19">
    <source>
        <dbReference type="ARBA" id="ARBA00031825"/>
    </source>
</evidence>
<evidence type="ECO:0000256" key="9">
    <source>
        <dbReference type="ARBA" id="ARBA00022516"/>
    </source>
</evidence>
<evidence type="ECO:0000256" key="2">
    <source>
        <dbReference type="ARBA" id="ARBA00004651"/>
    </source>
</evidence>
<name>A0A449B266_9BACT</name>
<organism evidence="25 26">
    <name type="scientific">Mycoplasmopsis citelli</name>
    <dbReference type="NCBI Taxonomy" id="171281"/>
    <lineage>
        <taxon>Bacteria</taxon>
        <taxon>Bacillati</taxon>
        <taxon>Mycoplasmatota</taxon>
        <taxon>Mycoplasmoidales</taxon>
        <taxon>Metamycoplasmataceae</taxon>
        <taxon>Mycoplasmopsis</taxon>
    </lineage>
</organism>
<dbReference type="KEGG" id="mcit:NCTC10181_00556"/>
<feature type="transmembrane region" description="Helical" evidence="24">
    <location>
        <begin position="132"/>
        <end position="153"/>
    </location>
</feature>
<keyword evidence="17" id="KW-1208">Phospholipid metabolism</keyword>
<dbReference type="GO" id="GO:0004605">
    <property type="term" value="F:phosphatidate cytidylyltransferase activity"/>
    <property type="evidence" value="ECO:0007669"/>
    <property type="project" value="UniProtKB-EC"/>
</dbReference>
<dbReference type="GO" id="GO:0016024">
    <property type="term" value="P:CDP-diacylglycerol biosynthetic process"/>
    <property type="evidence" value="ECO:0007669"/>
    <property type="project" value="TreeGrafter"/>
</dbReference>
<dbReference type="AlphaFoldDB" id="A0A449B266"/>